<organism evidence="1 2">
    <name type="scientific">Candidatus Iainarchaeum sp</name>
    <dbReference type="NCBI Taxonomy" id="3101447"/>
    <lineage>
        <taxon>Archaea</taxon>
        <taxon>Candidatus Iainarchaeota</taxon>
        <taxon>Candidatus Iainarchaeia</taxon>
        <taxon>Candidatus Iainarchaeales</taxon>
        <taxon>Candidatus Iainarchaeaceae</taxon>
        <taxon>Candidatus Iainarchaeum</taxon>
    </lineage>
</organism>
<evidence type="ECO:0000313" key="2">
    <source>
        <dbReference type="Proteomes" id="UP000675968"/>
    </source>
</evidence>
<protein>
    <submittedName>
        <fullName evidence="1">DUF2683 family protein</fullName>
    </submittedName>
</protein>
<reference evidence="1" key="1">
    <citation type="submission" date="2021-03" db="EMBL/GenBank/DDBJ databases">
        <authorList>
            <person name="Jaffe A."/>
        </authorList>
    </citation>
    <scope>NUCLEOTIDE SEQUENCE</scope>
    <source>
        <strain evidence="1">RIFCSPLOWO2_01_FULL_AR10_48_17</strain>
    </source>
</reference>
<dbReference type="Proteomes" id="UP000675968">
    <property type="component" value="Unassembled WGS sequence"/>
</dbReference>
<accession>A0A8T4LAH5</accession>
<name>A0A8T4LAH5_9ARCH</name>
<reference evidence="1" key="2">
    <citation type="submission" date="2021-05" db="EMBL/GenBank/DDBJ databases">
        <title>Protein family content uncovers lineage relationships and bacterial pathway maintenance mechanisms in DPANN archaea.</title>
        <authorList>
            <person name="Castelle C.J."/>
            <person name="Meheust R."/>
            <person name="Jaffe A.L."/>
            <person name="Seitz K."/>
            <person name="Gong X."/>
            <person name="Baker B.J."/>
            <person name="Banfield J.F."/>
        </authorList>
    </citation>
    <scope>NUCLEOTIDE SEQUENCE</scope>
    <source>
        <strain evidence="1">RIFCSPLOWO2_01_FULL_AR10_48_17</strain>
    </source>
</reference>
<sequence length="59" mass="7129">MVKIQIDLSHEEDTIVEIYKLAHDLRTKEEAIKLMVKFFKARIEPEKLPKKEYFKPKNK</sequence>
<comment type="caution">
    <text evidence="1">The sequence shown here is derived from an EMBL/GenBank/DDBJ whole genome shotgun (WGS) entry which is preliminary data.</text>
</comment>
<evidence type="ECO:0000313" key="1">
    <source>
        <dbReference type="EMBL" id="MBS3061720.1"/>
    </source>
</evidence>
<dbReference type="AlphaFoldDB" id="A0A8T4LAH5"/>
<proteinExistence type="predicted"/>
<gene>
    <name evidence="1" type="ORF">J4215_04005</name>
</gene>
<dbReference type="EMBL" id="JAGVWC010000010">
    <property type="protein sequence ID" value="MBS3061720.1"/>
    <property type="molecule type" value="Genomic_DNA"/>
</dbReference>